<dbReference type="RefSeq" id="WP_380533701.1">
    <property type="nucleotide sequence ID" value="NZ_JBHFAB010000004.1"/>
</dbReference>
<protein>
    <submittedName>
        <fullName evidence="2">Uncharacterized protein</fullName>
    </submittedName>
</protein>
<evidence type="ECO:0000313" key="3">
    <source>
        <dbReference type="Proteomes" id="UP001592531"/>
    </source>
</evidence>
<organism evidence="2 3">
    <name type="scientific">Streptacidiphilus cavernicola</name>
    <dbReference type="NCBI Taxonomy" id="3342716"/>
    <lineage>
        <taxon>Bacteria</taxon>
        <taxon>Bacillati</taxon>
        <taxon>Actinomycetota</taxon>
        <taxon>Actinomycetes</taxon>
        <taxon>Kitasatosporales</taxon>
        <taxon>Streptomycetaceae</taxon>
        <taxon>Streptacidiphilus</taxon>
    </lineage>
</organism>
<proteinExistence type="predicted"/>
<comment type="caution">
    <text evidence="2">The sequence shown here is derived from an EMBL/GenBank/DDBJ whole genome shotgun (WGS) entry which is preliminary data.</text>
</comment>
<dbReference type="EMBL" id="JBHFAB010000004">
    <property type="protein sequence ID" value="MFC1416455.1"/>
    <property type="molecule type" value="Genomic_DNA"/>
</dbReference>
<name>A0ABV6VRS2_9ACTN</name>
<reference evidence="2 3" key="1">
    <citation type="submission" date="2024-09" db="EMBL/GenBank/DDBJ databases">
        <authorList>
            <person name="Lee S.D."/>
        </authorList>
    </citation>
    <scope>NUCLEOTIDE SEQUENCE [LARGE SCALE GENOMIC DNA]</scope>
    <source>
        <strain evidence="2 3">N8-3</strain>
    </source>
</reference>
<keyword evidence="1" id="KW-0732">Signal</keyword>
<keyword evidence="3" id="KW-1185">Reference proteome</keyword>
<evidence type="ECO:0000313" key="2">
    <source>
        <dbReference type="EMBL" id="MFC1416455.1"/>
    </source>
</evidence>
<accession>A0ABV6VRS2</accession>
<sequence length="171" mass="16420">MLLSPELAGAGGLLIAGAAVAAVVAHLQAQPSAGAHPGGGNGLAGDYRVTAAAATGWTVDGAFTVRVDSVRCAEGGATPGGAAAPPVTCTVRVDARTGSGPLGYLPPQLRAGDGTALTPVGGAAAAVAVPSGRTVSLTYRFSAAAGQADRPLSRLLLGNGAAGDALSVRRQ</sequence>
<feature type="signal peptide" evidence="1">
    <location>
        <begin position="1"/>
        <end position="21"/>
    </location>
</feature>
<evidence type="ECO:0000256" key="1">
    <source>
        <dbReference type="SAM" id="SignalP"/>
    </source>
</evidence>
<feature type="chain" id="PRO_5046673073" evidence="1">
    <location>
        <begin position="22"/>
        <end position="171"/>
    </location>
</feature>
<gene>
    <name evidence="2" type="ORF">ACEZDE_07335</name>
</gene>
<dbReference type="Proteomes" id="UP001592531">
    <property type="component" value="Unassembled WGS sequence"/>
</dbReference>